<evidence type="ECO:0000313" key="3">
    <source>
        <dbReference type="EMBL" id="OOV87004.1"/>
    </source>
</evidence>
<sequence length="120" mass="13241">MRSTNFILFPALTISLATLSLTAHATHAVPDHCPILSLAQAQQAHDDSQVCVKGRIIKRLSDEDYLLKDNSGTLTVEISNHLWRGLQLTSEQTILLWGEIDQDPGHTSLEVDALEKIIAD</sequence>
<proteinExistence type="predicted"/>
<dbReference type="PANTHER" id="PTHR36571">
    <property type="entry name" value="PROTEIN YGIW"/>
    <property type="match status" value="1"/>
</dbReference>
<protein>
    <submittedName>
        <fullName evidence="3">Uncharacterized protein</fullName>
    </submittedName>
</protein>
<feature type="signal peptide" evidence="2">
    <location>
        <begin position="1"/>
        <end position="25"/>
    </location>
</feature>
<comment type="caution">
    <text evidence="3">The sequence shown here is derived from an EMBL/GenBank/DDBJ whole genome shotgun (WGS) entry which is preliminary data.</text>
</comment>
<dbReference type="AlphaFoldDB" id="A0A1T1HAW7"/>
<dbReference type="Gene3D" id="2.40.50.200">
    <property type="entry name" value="Bacterial OB-fold"/>
    <property type="match status" value="1"/>
</dbReference>
<organism evidence="3 4">
    <name type="scientific">Oceanospirillum linum</name>
    <dbReference type="NCBI Taxonomy" id="966"/>
    <lineage>
        <taxon>Bacteria</taxon>
        <taxon>Pseudomonadati</taxon>
        <taxon>Pseudomonadota</taxon>
        <taxon>Gammaproteobacteria</taxon>
        <taxon>Oceanospirillales</taxon>
        <taxon>Oceanospirillaceae</taxon>
        <taxon>Oceanospirillum</taxon>
    </lineage>
</organism>
<feature type="chain" id="PRO_5010576694" evidence="2">
    <location>
        <begin position="26"/>
        <end position="120"/>
    </location>
</feature>
<reference evidence="3" key="1">
    <citation type="submission" date="2017-02" db="EMBL/GenBank/DDBJ databases">
        <title>Draft Genome Sequence of the Salt Water Bacterium Oceanospirillum linum ATCC 11336.</title>
        <authorList>
            <person name="Trachtenberg A.M."/>
            <person name="Carney J.G."/>
            <person name="Linnane J.D."/>
            <person name="Rheaume B.A."/>
            <person name="Pitts N.L."/>
            <person name="Mykles D.L."/>
            <person name="Maclea K.S."/>
        </authorList>
    </citation>
    <scope>NUCLEOTIDE SEQUENCE [LARGE SCALE GENOMIC DNA]</scope>
    <source>
        <strain evidence="3">ATCC 11336</strain>
    </source>
</reference>
<accession>A0A1T1HAW7</accession>
<evidence type="ECO:0000313" key="4">
    <source>
        <dbReference type="Proteomes" id="UP000190064"/>
    </source>
</evidence>
<gene>
    <name evidence="3" type="ORF">BTA35_0208290</name>
</gene>
<dbReference type="InterPro" id="IPR005220">
    <property type="entry name" value="CarO-like"/>
</dbReference>
<dbReference type="SUPFAM" id="SSF101756">
    <property type="entry name" value="Hypothetical protein YgiW"/>
    <property type="match status" value="1"/>
</dbReference>
<dbReference type="Pfam" id="PF04076">
    <property type="entry name" value="BOF"/>
    <property type="match status" value="1"/>
</dbReference>
<keyword evidence="4" id="KW-1185">Reference proteome</keyword>
<evidence type="ECO:0000256" key="2">
    <source>
        <dbReference type="SAM" id="SignalP"/>
    </source>
</evidence>
<name>A0A1T1HAW7_OCELI</name>
<dbReference type="RefSeq" id="WP_078319356.1">
    <property type="nucleotide sequence ID" value="NZ_FXTS01000003.1"/>
</dbReference>
<dbReference type="InterPro" id="IPR036700">
    <property type="entry name" value="BOBF_sf"/>
</dbReference>
<dbReference type="STRING" id="966.BTA35_0208290"/>
<dbReference type="PANTHER" id="PTHR36571:SF1">
    <property type="entry name" value="PROTEIN YGIW"/>
    <property type="match status" value="1"/>
</dbReference>
<keyword evidence="1 2" id="KW-0732">Signal</keyword>
<dbReference type="EMBL" id="MTSD02000003">
    <property type="protein sequence ID" value="OOV87004.1"/>
    <property type="molecule type" value="Genomic_DNA"/>
</dbReference>
<dbReference type="Proteomes" id="UP000190064">
    <property type="component" value="Unassembled WGS sequence"/>
</dbReference>
<evidence type="ECO:0000256" key="1">
    <source>
        <dbReference type="ARBA" id="ARBA00022729"/>
    </source>
</evidence>
<dbReference type="NCBIfam" id="NF033674">
    <property type="entry name" value="stress_OB_fold"/>
    <property type="match status" value="1"/>
</dbReference>